<feature type="compositionally biased region" description="Polar residues" evidence="1">
    <location>
        <begin position="125"/>
        <end position="144"/>
    </location>
</feature>
<reference evidence="2" key="1">
    <citation type="submission" date="2020-05" db="EMBL/GenBank/DDBJ databases">
        <title>Mycena genomes resolve the evolution of fungal bioluminescence.</title>
        <authorList>
            <person name="Tsai I.J."/>
        </authorList>
    </citation>
    <scope>NUCLEOTIDE SEQUENCE</scope>
    <source>
        <strain evidence="2">160909Yilan</strain>
    </source>
</reference>
<evidence type="ECO:0000313" key="3">
    <source>
        <dbReference type="Proteomes" id="UP000623467"/>
    </source>
</evidence>
<dbReference type="AlphaFoldDB" id="A0A8H6ZEF2"/>
<sequence length="323" mass="35973">MPAYDPLQIPVDAFYSHTVKDPLPTTFSGAIGVTRYPQTGYQFGTAAQSYYLTPPPSYNPSPYPSPPHHPPSQRAQHAAYDPSYSPSSFVQPSLNSNSYGPARARSNSIHKHCLTSPYKTGTRARCQSTVQPVTPEPSRSSKTSRGSKHIGPCLPDGPADHIRVPQEAYQEPVMEPGYQRLDHHCLQPIVFKNRRSATPGMRISEVDGEYCPTLEGGSDRIFEGFAYREVKIRILWPGYPPFEKRIRTQDNHRSMLLMLVAAAVEQSMKGHAGKMVPPKRGFESWAIGKNGLRPDDVLITGLEHRGGANFQVEIYVPRRKMGM</sequence>
<evidence type="ECO:0000256" key="1">
    <source>
        <dbReference type="SAM" id="MobiDB-lite"/>
    </source>
</evidence>
<keyword evidence="3" id="KW-1185">Reference proteome</keyword>
<proteinExistence type="predicted"/>
<feature type="region of interest" description="Disordered" evidence="1">
    <location>
        <begin position="54"/>
        <end position="104"/>
    </location>
</feature>
<feature type="region of interest" description="Disordered" evidence="1">
    <location>
        <begin position="124"/>
        <end position="160"/>
    </location>
</feature>
<organism evidence="2 3">
    <name type="scientific">Mycena sanguinolenta</name>
    <dbReference type="NCBI Taxonomy" id="230812"/>
    <lineage>
        <taxon>Eukaryota</taxon>
        <taxon>Fungi</taxon>
        <taxon>Dikarya</taxon>
        <taxon>Basidiomycota</taxon>
        <taxon>Agaricomycotina</taxon>
        <taxon>Agaricomycetes</taxon>
        <taxon>Agaricomycetidae</taxon>
        <taxon>Agaricales</taxon>
        <taxon>Marasmiineae</taxon>
        <taxon>Mycenaceae</taxon>
        <taxon>Mycena</taxon>
    </lineage>
</organism>
<dbReference type="OrthoDB" id="2987915at2759"/>
<dbReference type="EMBL" id="JACAZH010000002">
    <property type="protein sequence ID" value="KAF7374766.1"/>
    <property type="molecule type" value="Genomic_DNA"/>
</dbReference>
<name>A0A8H6ZEF2_9AGAR</name>
<accession>A0A8H6ZEF2</accession>
<dbReference type="Proteomes" id="UP000623467">
    <property type="component" value="Unassembled WGS sequence"/>
</dbReference>
<comment type="caution">
    <text evidence="2">The sequence shown here is derived from an EMBL/GenBank/DDBJ whole genome shotgun (WGS) entry which is preliminary data.</text>
</comment>
<feature type="compositionally biased region" description="Polar residues" evidence="1">
    <location>
        <begin position="84"/>
        <end position="99"/>
    </location>
</feature>
<evidence type="ECO:0000313" key="2">
    <source>
        <dbReference type="EMBL" id="KAF7374766.1"/>
    </source>
</evidence>
<feature type="compositionally biased region" description="Pro residues" evidence="1">
    <location>
        <begin position="54"/>
        <end position="70"/>
    </location>
</feature>
<protein>
    <submittedName>
        <fullName evidence="2">Peroxysomal citrate synthase</fullName>
    </submittedName>
</protein>
<gene>
    <name evidence="2" type="ORF">MSAN_00362100</name>
</gene>